<evidence type="ECO:0000259" key="4">
    <source>
        <dbReference type="Pfam" id="PF01420"/>
    </source>
</evidence>
<dbReference type="GO" id="GO:0008170">
    <property type="term" value="F:N-methyltransferase activity"/>
    <property type="evidence" value="ECO:0007669"/>
    <property type="project" value="InterPro"/>
</dbReference>
<keyword evidence="2" id="KW-0680">Restriction system</keyword>
<accession>A0A383RH95</accession>
<name>A0A383RH95_PAEAL</name>
<dbReference type="Pfam" id="PF01420">
    <property type="entry name" value="Methylase_S"/>
    <property type="match status" value="1"/>
</dbReference>
<evidence type="ECO:0000256" key="3">
    <source>
        <dbReference type="ARBA" id="ARBA00023125"/>
    </source>
</evidence>
<dbReference type="GO" id="GO:0009307">
    <property type="term" value="P:DNA restriction-modification system"/>
    <property type="evidence" value="ECO:0007669"/>
    <property type="project" value="UniProtKB-KW"/>
</dbReference>
<keyword evidence="6" id="KW-0255">Endonuclease</keyword>
<dbReference type="Proteomes" id="UP000304148">
    <property type="component" value="Chromosome"/>
</dbReference>
<dbReference type="RefSeq" id="WP_232055707.1">
    <property type="nucleotide sequence ID" value="NZ_LS992241.1"/>
</dbReference>
<proteinExistence type="inferred from homology"/>
<keyword evidence="6" id="KW-0540">Nuclease</keyword>
<gene>
    <name evidence="6" type="ORF">PBLR_14625</name>
</gene>
<dbReference type="InterPro" id="IPR003356">
    <property type="entry name" value="DNA_methylase_A-5"/>
</dbReference>
<comment type="similarity">
    <text evidence="1">Belongs to the type-I restriction system S methylase family.</text>
</comment>
<evidence type="ECO:0000313" key="6">
    <source>
        <dbReference type="EMBL" id="SYX86203.1"/>
    </source>
</evidence>
<feature type="domain" description="Type I restriction modification DNA specificity" evidence="4">
    <location>
        <begin position="346"/>
        <end position="500"/>
    </location>
</feature>
<dbReference type="Pfam" id="PF02384">
    <property type="entry name" value="N6_Mtase"/>
    <property type="match status" value="1"/>
</dbReference>
<dbReference type="InterPro" id="IPR000055">
    <property type="entry name" value="Restrct_endonuc_typeI_TRD"/>
</dbReference>
<keyword evidence="3" id="KW-0238">DNA-binding</keyword>
<dbReference type="GO" id="GO:0003677">
    <property type="term" value="F:DNA binding"/>
    <property type="evidence" value="ECO:0007669"/>
    <property type="project" value="UniProtKB-KW"/>
</dbReference>
<dbReference type="AlphaFoldDB" id="A0A383RH95"/>
<dbReference type="Gene3D" id="3.90.220.20">
    <property type="entry name" value="DNA methylase specificity domains"/>
    <property type="match status" value="1"/>
</dbReference>
<dbReference type="EMBL" id="LS992241">
    <property type="protein sequence ID" value="SYX86203.1"/>
    <property type="molecule type" value="Genomic_DNA"/>
</dbReference>
<dbReference type="InterPro" id="IPR052021">
    <property type="entry name" value="Type-I_RS_S_subunit"/>
</dbReference>
<dbReference type="SUPFAM" id="SSF53335">
    <property type="entry name" value="S-adenosyl-L-methionine-dependent methyltransferases"/>
    <property type="match status" value="1"/>
</dbReference>
<dbReference type="PANTHER" id="PTHR30408">
    <property type="entry name" value="TYPE-1 RESTRICTION ENZYME ECOKI SPECIFICITY PROTEIN"/>
    <property type="match status" value="1"/>
</dbReference>
<dbReference type="InterPro" id="IPR044946">
    <property type="entry name" value="Restrct_endonuc_typeI_TRD_sf"/>
</dbReference>
<dbReference type="Gene3D" id="3.40.50.150">
    <property type="entry name" value="Vaccinia Virus protein VP39"/>
    <property type="match status" value="1"/>
</dbReference>
<evidence type="ECO:0000313" key="7">
    <source>
        <dbReference type="Proteomes" id="UP000304148"/>
    </source>
</evidence>
<evidence type="ECO:0000256" key="2">
    <source>
        <dbReference type="ARBA" id="ARBA00022747"/>
    </source>
</evidence>
<keyword evidence="6" id="KW-0378">Hydrolase</keyword>
<dbReference type="SUPFAM" id="SSF116734">
    <property type="entry name" value="DNA methylase specificity domain"/>
    <property type="match status" value="1"/>
</dbReference>
<dbReference type="InterPro" id="IPR029063">
    <property type="entry name" value="SAM-dependent_MTases_sf"/>
</dbReference>
<sequence length="530" mass="61345">MIEQFWNICLLHDIYTRDQLLREALRVIQTRKSLEQDAKVLSQLESEPEKLFQWMKEHVEVQQLGHFPGDRDLFFKLYHVGKQLDLLEYALQTLQQDRLTGTIIVPTNLLTMFIEVCERKQHKNILVAEAEKYIRGIWETQCYKKAAYQITLLTESYLLAQVFRTYFAPYLNVSVIQGTIYQPLPLEDKYDAVLAIPHFGMKIDEQESIMIRDSEGVAVHHLLPLLQNNGLLSVTLPARMMFQTGEYASWRKELHQAAPVHAIALLPDGIFRPYTSVRMYQVMLGTRVPEVVKLVHMQAKGKELVIEQEDELPPDHFAALTDWRIDLLLDNKQDTLRAFREAQVPKVKLSEIAEIFRGKSIMKNDLKPGKIKVLNISNIEDGEVMLKQLETIDEEERKVKRYEIVPGDLVMTCRGTVTKLAVFPQCDSTIIASANIIVIRFKSTIRSHYAKIFLESPTGMALIQSYQRGTTVMNLNPADVGEIELPLRPEAEQDKLIQRYIEEKERYLSIVQQATTRWEQVKNNVYSEIF</sequence>
<dbReference type="PANTHER" id="PTHR30408:SF12">
    <property type="entry name" value="TYPE I RESTRICTION ENZYME MJAVIII SPECIFICITY SUBUNIT"/>
    <property type="match status" value="1"/>
</dbReference>
<evidence type="ECO:0000259" key="5">
    <source>
        <dbReference type="Pfam" id="PF02384"/>
    </source>
</evidence>
<reference evidence="7" key="1">
    <citation type="submission" date="2018-08" db="EMBL/GenBank/DDBJ databases">
        <authorList>
            <person name="Chevrot R."/>
        </authorList>
    </citation>
    <scope>NUCLEOTIDE SEQUENCE [LARGE SCALE GENOMIC DNA]</scope>
</reference>
<feature type="domain" description="DNA methylase adenine-specific" evidence="5">
    <location>
        <begin position="185"/>
        <end position="323"/>
    </location>
</feature>
<protein>
    <submittedName>
        <fullName evidence="6">Restriction endonuclease S subunit</fullName>
    </submittedName>
</protein>
<evidence type="ECO:0000256" key="1">
    <source>
        <dbReference type="ARBA" id="ARBA00010923"/>
    </source>
</evidence>
<organism evidence="6 7">
    <name type="scientific">Paenibacillus alvei</name>
    <name type="common">Bacillus alvei</name>
    <dbReference type="NCBI Taxonomy" id="44250"/>
    <lineage>
        <taxon>Bacteria</taxon>
        <taxon>Bacillati</taxon>
        <taxon>Bacillota</taxon>
        <taxon>Bacilli</taxon>
        <taxon>Bacillales</taxon>
        <taxon>Paenibacillaceae</taxon>
        <taxon>Paenibacillus</taxon>
    </lineage>
</organism>
<dbReference type="GO" id="GO:0004519">
    <property type="term" value="F:endonuclease activity"/>
    <property type="evidence" value="ECO:0007669"/>
    <property type="project" value="UniProtKB-KW"/>
</dbReference>